<reference evidence="7 8" key="1">
    <citation type="journal article" date="2015" name="G3 (Bethesda)">
        <title>Insights into Ongoing Evolution of the Hexachlorocyclohexane Catabolic Pathway from Comparative Genomics of Ten Sphingomonadaceae Strains.</title>
        <authorList>
            <person name="Pearce S.L."/>
            <person name="Oakeshott J.G."/>
            <person name="Pandey G."/>
        </authorList>
    </citation>
    <scope>NUCLEOTIDE SEQUENCE [LARGE SCALE GENOMIC DNA]</scope>
    <source>
        <strain evidence="7 8">LL01</strain>
    </source>
</reference>
<feature type="domain" description="Aminotransferase class I/classII large" evidence="6">
    <location>
        <begin position="94"/>
        <end position="372"/>
    </location>
</feature>
<evidence type="ECO:0000256" key="3">
    <source>
        <dbReference type="ARBA" id="ARBA00022679"/>
    </source>
</evidence>
<dbReference type="InterPro" id="IPR015424">
    <property type="entry name" value="PyrdxlP-dep_Trfase"/>
</dbReference>
<gene>
    <name evidence="7" type="ORF">V473_14445</name>
</gene>
<evidence type="ECO:0000256" key="2">
    <source>
        <dbReference type="ARBA" id="ARBA00022576"/>
    </source>
</evidence>
<dbReference type="GO" id="GO:0008483">
    <property type="term" value="F:transaminase activity"/>
    <property type="evidence" value="ECO:0007669"/>
    <property type="project" value="UniProtKB-KW"/>
</dbReference>
<protein>
    <submittedName>
        <fullName evidence="7">Aminotransferase</fullName>
    </submittedName>
</protein>
<dbReference type="Gene3D" id="3.90.1150.10">
    <property type="entry name" value="Aspartate Aminotransferase, domain 1"/>
    <property type="match status" value="1"/>
</dbReference>
<dbReference type="PANTHER" id="PTHR43643">
    <property type="entry name" value="HISTIDINOL-PHOSPHATE AMINOTRANSFERASE 2"/>
    <property type="match status" value="1"/>
</dbReference>
<name>A0A0J7XW27_9SPHN</name>
<dbReference type="PANTHER" id="PTHR43643:SF3">
    <property type="entry name" value="HISTIDINOL-PHOSPHATE AMINOTRANSFERASE"/>
    <property type="match status" value="1"/>
</dbReference>
<dbReference type="InterPro" id="IPR050106">
    <property type="entry name" value="HistidinolP_aminotransfase"/>
</dbReference>
<keyword evidence="3 7" id="KW-0808">Transferase</keyword>
<dbReference type="PROSITE" id="PS51318">
    <property type="entry name" value="TAT"/>
    <property type="match status" value="1"/>
</dbReference>
<dbReference type="Gene3D" id="3.40.640.10">
    <property type="entry name" value="Type I PLP-dependent aspartate aminotransferase-like (Major domain)"/>
    <property type="match status" value="1"/>
</dbReference>
<dbReference type="PATRIC" id="fig|1420583.3.peg.2701"/>
<keyword evidence="4" id="KW-0663">Pyridoxal phosphate</keyword>
<comment type="similarity">
    <text evidence="1">Belongs to the class-II pyridoxal-phosphate-dependent aminotransferase family. Histidinol-phosphate aminotransferase subfamily.</text>
</comment>
<evidence type="ECO:0000313" key="7">
    <source>
        <dbReference type="EMBL" id="KMS55911.1"/>
    </source>
</evidence>
<comment type="caution">
    <text evidence="7">The sequence shown here is derived from an EMBL/GenBank/DDBJ whole genome shotgun (WGS) entry which is preliminary data.</text>
</comment>
<evidence type="ECO:0000256" key="1">
    <source>
        <dbReference type="ARBA" id="ARBA00007970"/>
    </source>
</evidence>
<dbReference type="Proteomes" id="UP000052232">
    <property type="component" value="Unassembled WGS sequence"/>
</dbReference>
<proteinExistence type="inferred from homology"/>
<dbReference type="GO" id="GO:0030170">
    <property type="term" value="F:pyridoxal phosphate binding"/>
    <property type="evidence" value="ECO:0007669"/>
    <property type="project" value="InterPro"/>
</dbReference>
<dbReference type="EMBL" id="JACT01000002">
    <property type="protein sequence ID" value="KMS55911.1"/>
    <property type="molecule type" value="Genomic_DNA"/>
</dbReference>
<keyword evidence="2 7" id="KW-0032">Aminotransferase</keyword>
<dbReference type="AlphaFoldDB" id="A0A0J7XW27"/>
<dbReference type="STRING" id="1420583.V473_14445"/>
<dbReference type="RefSeq" id="WP_066604705.1">
    <property type="nucleotide sequence ID" value="NZ_KQ130434.1"/>
</dbReference>
<evidence type="ECO:0000259" key="6">
    <source>
        <dbReference type="Pfam" id="PF00155"/>
    </source>
</evidence>
<keyword evidence="8" id="KW-1185">Reference proteome</keyword>
<dbReference type="Pfam" id="PF00155">
    <property type="entry name" value="Aminotran_1_2"/>
    <property type="match status" value="1"/>
</dbReference>
<organism evidence="7 8">
    <name type="scientific">Sphingobium cupriresistens LL01</name>
    <dbReference type="NCBI Taxonomy" id="1420583"/>
    <lineage>
        <taxon>Bacteria</taxon>
        <taxon>Pseudomonadati</taxon>
        <taxon>Pseudomonadota</taxon>
        <taxon>Alphaproteobacteria</taxon>
        <taxon>Sphingomonadales</taxon>
        <taxon>Sphingomonadaceae</taxon>
        <taxon>Sphingobium</taxon>
    </lineage>
</organism>
<dbReference type="InterPro" id="IPR015422">
    <property type="entry name" value="PyrdxlP-dep_Trfase_small"/>
</dbReference>
<dbReference type="InterPro" id="IPR006311">
    <property type="entry name" value="TAT_signal"/>
</dbReference>
<dbReference type="CDD" id="cd00609">
    <property type="entry name" value="AAT_like"/>
    <property type="match status" value="1"/>
</dbReference>
<evidence type="ECO:0000256" key="5">
    <source>
        <dbReference type="ARBA" id="ARBA00029440"/>
    </source>
</evidence>
<accession>A0A0J7XW27</accession>
<dbReference type="SUPFAM" id="SSF53383">
    <property type="entry name" value="PLP-dependent transferases"/>
    <property type="match status" value="1"/>
</dbReference>
<dbReference type="InterPro" id="IPR004839">
    <property type="entry name" value="Aminotransferase_I/II_large"/>
</dbReference>
<comment type="pathway">
    <text evidence="5">Amino-acid biosynthesis.</text>
</comment>
<evidence type="ECO:0000313" key="8">
    <source>
        <dbReference type="Proteomes" id="UP000052232"/>
    </source>
</evidence>
<sequence>MTDAAPLSRRMLMRGAIGAATVASAATAPVPALAQRGRKVDLPDDPAGMAASLTDAVYINSNEHPVGPCPAALAALAKLPPLSGRYGMAFAGKLESLFARQNGLSPTQVQVHPGSFMPLRSVALSYSSVDRPIAYFEPTFDQGFLGLDNASITRSVAVPLSGDFAADPRKLLAAAPDAGVYYLCNPNNPTGLTTTRADIDWLLTNKPRGSILLVDEAYIHFSDAQSCLDLVARQADLLVTRTFSKIYGLAGLRCGLIAGRKDLLDGMARYGTNITPMPAVLAAEASLLDPTLLPTRKAENKAVRDDLFAWLDARGLRYLPSQASFAMIHVGRPGAAVTAALAQAGIFIGGPRKHMDDWVRVSFGSPAEMQAFKAAFLKVMA</sequence>
<evidence type="ECO:0000256" key="4">
    <source>
        <dbReference type="ARBA" id="ARBA00022898"/>
    </source>
</evidence>
<dbReference type="InterPro" id="IPR015421">
    <property type="entry name" value="PyrdxlP-dep_Trfase_major"/>
</dbReference>